<gene>
    <name evidence="1" type="ORF">HNQ40_002747</name>
</gene>
<organism evidence="1 2">
    <name type="scientific">Algisphaera agarilytica</name>
    <dbReference type="NCBI Taxonomy" id="1385975"/>
    <lineage>
        <taxon>Bacteria</taxon>
        <taxon>Pseudomonadati</taxon>
        <taxon>Planctomycetota</taxon>
        <taxon>Phycisphaerae</taxon>
        <taxon>Phycisphaerales</taxon>
        <taxon>Phycisphaeraceae</taxon>
        <taxon>Algisphaera</taxon>
    </lineage>
</organism>
<evidence type="ECO:0000313" key="2">
    <source>
        <dbReference type="Proteomes" id="UP000541810"/>
    </source>
</evidence>
<dbReference type="InterPro" id="IPR012675">
    <property type="entry name" value="Beta-grasp_dom_sf"/>
</dbReference>
<dbReference type="InterPro" id="IPR016155">
    <property type="entry name" value="Mopterin_synth/thiamin_S_b"/>
</dbReference>
<dbReference type="Proteomes" id="UP000541810">
    <property type="component" value="Unassembled WGS sequence"/>
</dbReference>
<dbReference type="PANTHER" id="PTHR38031:SF1">
    <property type="entry name" value="SULFUR CARRIER PROTEIN CYSO"/>
    <property type="match status" value="1"/>
</dbReference>
<dbReference type="NCBIfam" id="TIGR01687">
    <property type="entry name" value="moaD_arch"/>
    <property type="match status" value="1"/>
</dbReference>
<comment type="caution">
    <text evidence="1">The sequence shown here is derived from an EMBL/GenBank/DDBJ whole genome shotgun (WGS) entry which is preliminary data.</text>
</comment>
<proteinExistence type="predicted"/>
<name>A0A7X0HA27_9BACT</name>
<dbReference type="RefSeq" id="WP_184678434.1">
    <property type="nucleotide sequence ID" value="NZ_JACHGY010000001.1"/>
</dbReference>
<reference evidence="1 2" key="1">
    <citation type="submission" date="2020-08" db="EMBL/GenBank/DDBJ databases">
        <title>Genomic Encyclopedia of Type Strains, Phase IV (KMG-IV): sequencing the most valuable type-strain genomes for metagenomic binning, comparative biology and taxonomic classification.</title>
        <authorList>
            <person name="Goeker M."/>
        </authorList>
    </citation>
    <scope>NUCLEOTIDE SEQUENCE [LARGE SCALE GENOMIC DNA]</scope>
    <source>
        <strain evidence="1 2">DSM 103725</strain>
    </source>
</reference>
<dbReference type="InterPro" id="IPR052045">
    <property type="entry name" value="Sulfur_Carrier/Prot_Modifier"/>
</dbReference>
<sequence>MSDTTLAVEIPTALRPQVGDQESVEVSGGTVGELLGKLKAEYPDFGAKLYKTDTELNRFINIYLNDEDIRFLENLETPVKAGDHLAIVPAIAGG</sequence>
<dbReference type="Gene3D" id="3.10.20.30">
    <property type="match status" value="1"/>
</dbReference>
<dbReference type="SUPFAM" id="SSF54285">
    <property type="entry name" value="MoaD/ThiS"/>
    <property type="match status" value="1"/>
</dbReference>
<accession>A0A7X0HA27</accession>
<dbReference type="InterPro" id="IPR003749">
    <property type="entry name" value="ThiS/MoaD-like"/>
</dbReference>
<dbReference type="Pfam" id="PF02597">
    <property type="entry name" value="ThiS"/>
    <property type="match status" value="1"/>
</dbReference>
<evidence type="ECO:0000313" key="1">
    <source>
        <dbReference type="EMBL" id="MBB6430941.1"/>
    </source>
</evidence>
<protein>
    <submittedName>
        <fullName evidence="1">MoaD family protein</fullName>
    </submittedName>
</protein>
<dbReference type="InterPro" id="IPR010038">
    <property type="entry name" value="MoaD_arc-typ"/>
</dbReference>
<dbReference type="AlphaFoldDB" id="A0A7X0HA27"/>
<dbReference type="PANTHER" id="PTHR38031">
    <property type="entry name" value="SULFUR CARRIER PROTEIN SLR0821-RELATED"/>
    <property type="match status" value="1"/>
</dbReference>
<keyword evidence="2" id="KW-1185">Reference proteome</keyword>
<dbReference type="EMBL" id="JACHGY010000001">
    <property type="protein sequence ID" value="MBB6430941.1"/>
    <property type="molecule type" value="Genomic_DNA"/>
</dbReference>